<proteinExistence type="predicted"/>
<sequence>MGSANKDVYDSKISLASRIVNVERQKGLIFLIALKEQIEKHFKSEVLEHYDEFLLSSDHS</sequence>
<reference evidence="2" key="1">
    <citation type="submission" date="2022-11" db="UniProtKB">
        <authorList>
            <consortium name="WormBaseParasite"/>
        </authorList>
    </citation>
    <scope>IDENTIFICATION</scope>
</reference>
<protein>
    <submittedName>
        <fullName evidence="2">Uncharacterized protein</fullName>
    </submittedName>
</protein>
<evidence type="ECO:0000313" key="2">
    <source>
        <dbReference type="WBParaSite" id="nRc.2.0.1.t15358-RA"/>
    </source>
</evidence>
<dbReference type="Proteomes" id="UP000887565">
    <property type="component" value="Unplaced"/>
</dbReference>
<keyword evidence="1" id="KW-1185">Reference proteome</keyword>
<evidence type="ECO:0000313" key="1">
    <source>
        <dbReference type="Proteomes" id="UP000887565"/>
    </source>
</evidence>
<organism evidence="1 2">
    <name type="scientific">Romanomermis culicivorax</name>
    <name type="common">Nematode worm</name>
    <dbReference type="NCBI Taxonomy" id="13658"/>
    <lineage>
        <taxon>Eukaryota</taxon>
        <taxon>Metazoa</taxon>
        <taxon>Ecdysozoa</taxon>
        <taxon>Nematoda</taxon>
        <taxon>Enoplea</taxon>
        <taxon>Dorylaimia</taxon>
        <taxon>Mermithida</taxon>
        <taxon>Mermithoidea</taxon>
        <taxon>Mermithidae</taxon>
        <taxon>Romanomermis</taxon>
    </lineage>
</organism>
<accession>A0A915IPJ6</accession>
<dbReference type="AlphaFoldDB" id="A0A915IPJ6"/>
<dbReference type="WBParaSite" id="nRc.2.0.1.t15358-RA">
    <property type="protein sequence ID" value="nRc.2.0.1.t15358-RA"/>
    <property type="gene ID" value="nRc.2.0.1.g15358"/>
</dbReference>
<name>A0A915IPJ6_ROMCU</name>